<organism evidence="2 3">
    <name type="scientific">Pseudoalteromonas xiamenensis</name>
    <dbReference type="NCBI Taxonomy" id="882626"/>
    <lineage>
        <taxon>Bacteria</taxon>
        <taxon>Pseudomonadati</taxon>
        <taxon>Pseudomonadota</taxon>
        <taxon>Gammaproteobacteria</taxon>
        <taxon>Alteromonadales</taxon>
        <taxon>Pseudoalteromonadaceae</taxon>
        <taxon>Pseudoalteromonas</taxon>
    </lineage>
</organism>
<protein>
    <submittedName>
        <fullName evidence="2">ImmA/IrrE family metallo-endopeptidase</fullName>
    </submittedName>
</protein>
<dbReference type="Proteomes" id="UP000664904">
    <property type="component" value="Chromosome"/>
</dbReference>
<dbReference type="Gene3D" id="1.10.10.2910">
    <property type="match status" value="1"/>
</dbReference>
<gene>
    <name evidence="2" type="ORF">J5O05_10150</name>
</gene>
<dbReference type="RefSeq" id="WP_208841973.1">
    <property type="nucleotide sequence ID" value="NZ_CP072133.1"/>
</dbReference>
<dbReference type="AlphaFoldDB" id="A0A975DEJ8"/>
<feature type="domain" description="IrrE N-terminal-like" evidence="1">
    <location>
        <begin position="68"/>
        <end position="161"/>
    </location>
</feature>
<dbReference type="EMBL" id="CP072133">
    <property type="protein sequence ID" value="QTH70378.1"/>
    <property type="molecule type" value="Genomic_DNA"/>
</dbReference>
<proteinExistence type="predicted"/>
<evidence type="ECO:0000313" key="3">
    <source>
        <dbReference type="Proteomes" id="UP000664904"/>
    </source>
</evidence>
<dbReference type="Pfam" id="PF06114">
    <property type="entry name" value="Peptidase_M78"/>
    <property type="match status" value="1"/>
</dbReference>
<dbReference type="PANTHER" id="PTHR43236:SF1">
    <property type="entry name" value="BLL7220 PROTEIN"/>
    <property type="match status" value="1"/>
</dbReference>
<name>A0A975DEJ8_9GAMM</name>
<evidence type="ECO:0000259" key="1">
    <source>
        <dbReference type="Pfam" id="PF06114"/>
    </source>
</evidence>
<dbReference type="InterPro" id="IPR052345">
    <property type="entry name" value="Rad_response_metalloprotease"/>
</dbReference>
<reference evidence="2" key="1">
    <citation type="submission" date="2021-03" db="EMBL/GenBank/DDBJ databases">
        <title>Complete Genome of Pseudoalteromonas xiamenensis STKMTI.2, a new potential marine bacterium producing anti-Vibrio compounds.</title>
        <authorList>
            <person name="Handayani D.P."/>
            <person name="Isnansetyo A."/>
            <person name="Istiqomah I."/>
            <person name="Jumina J."/>
        </authorList>
    </citation>
    <scope>NUCLEOTIDE SEQUENCE</scope>
    <source>
        <strain evidence="2">STKMTI.2</strain>
    </source>
</reference>
<accession>A0A975DEJ8</accession>
<dbReference type="KEGG" id="pxi:J5O05_10150"/>
<dbReference type="InterPro" id="IPR010359">
    <property type="entry name" value="IrrE_HExxH"/>
</dbReference>
<keyword evidence="3" id="KW-1185">Reference proteome</keyword>
<dbReference type="PANTHER" id="PTHR43236">
    <property type="entry name" value="ANTITOXIN HIGA1"/>
    <property type="match status" value="1"/>
</dbReference>
<sequence>MLKIDRIALADCFTPHELVNEIFKQCQGLSLPIPLLEIAKQCGIVGFIPYQLKGKPEGVLYADNFKDEAVILYRTHTNNSGRERYSIAHELGHHLLPHHTMTRIYGPEHQSLENEAFKFAKLLMLPKHLLLKELSDKTPDLRLFKIISDNAQMSFSATVNRCCDLLSNAVPMMIIHSKDNVCRYVWSNWSAKEFESYLLTSKKQTLPKKYASGLLSNMSNFFTDISHSSTAVWFDDHSNNSLSHVWEQTYYQENGYMCTMLTLVSNSEVDPKEGLLVK</sequence>
<evidence type="ECO:0000313" key="2">
    <source>
        <dbReference type="EMBL" id="QTH70378.1"/>
    </source>
</evidence>